<reference evidence="2" key="2">
    <citation type="submission" date="2020-09" db="EMBL/GenBank/DDBJ databases">
        <authorList>
            <person name="Sun Q."/>
            <person name="Ohkuma M."/>
        </authorList>
    </citation>
    <scope>NUCLEOTIDE SEQUENCE</scope>
    <source>
        <strain evidence="2">JCM 4234</strain>
    </source>
</reference>
<evidence type="ECO:0008006" key="4">
    <source>
        <dbReference type="Google" id="ProtNLM"/>
    </source>
</evidence>
<dbReference type="PANTHER" id="PTHR42305:SF1">
    <property type="entry name" value="MEMBRANE PROTEIN RV1733C-RELATED"/>
    <property type="match status" value="1"/>
</dbReference>
<evidence type="ECO:0000256" key="1">
    <source>
        <dbReference type="SAM" id="MobiDB-lite"/>
    </source>
</evidence>
<proteinExistence type="predicted"/>
<feature type="region of interest" description="Disordered" evidence="1">
    <location>
        <begin position="91"/>
        <end position="112"/>
    </location>
</feature>
<keyword evidence="3" id="KW-1185">Reference proteome</keyword>
<gene>
    <name evidence="2" type="ORF">GCM10010238_47720</name>
</gene>
<comment type="caution">
    <text evidence="2">The sequence shown here is derived from an EMBL/GenBank/DDBJ whole genome shotgun (WGS) entry which is preliminary data.</text>
</comment>
<dbReference type="Proteomes" id="UP000653493">
    <property type="component" value="Unassembled WGS sequence"/>
</dbReference>
<accession>A0A918GRA9</accession>
<organism evidence="2 3">
    <name type="scientific">Streptomyces griseoviridis</name>
    <dbReference type="NCBI Taxonomy" id="45398"/>
    <lineage>
        <taxon>Bacteria</taxon>
        <taxon>Bacillati</taxon>
        <taxon>Actinomycetota</taxon>
        <taxon>Actinomycetes</taxon>
        <taxon>Kitasatosporales</taxon>
        <taxon>Streptomycetaceae</taxon>
        <taxon>Streptomyces</taxon>
    </lineage>
</organism>
<feature type="compositionally biased region" description="Basic residues" evidence="1">
    <location>
        <begin position="12"/>
        <end position="25"/>
    </location>
</feature>
<protein>
    <recommendedName>
        <fullName evidence="4">Proline rich protein membrane protein</fullName>
    </recommendedName>
</protein>
<feature type="compositionally biased region" description="Low complexity" evidence="1">
    <location>
        <begin position="1"/>
        <end position="11"/>
    </location>
</feature>
<evidence type="ECO:0000313" key="3">
    <source>
        <dbReference type="Proteomes" id="UP000653493"/>
    </source>
</evidence>
<dbReference type="InterPro" id="IPR039708">
    <property type="entry name" value="MT1774/Rv1733c-like"/>
</dbReference>
<sequence length="198" mass="20709">MAGDVPRPARAAARRRRPNPLRRRTDRLRTRLAVGTLLAVAVLAPVAMAGAGDHAHRYFRAVAARQADARQPVTAVLLEDAPRVPAPRAEVRFTGPDGDARTARTGVAPGQPADSTVRVWVGPDGRLTDPPMTGDEIRSRAAGWALLAALGVAGTGAAAYGTAAVLLRRHDLAAWEAEWAATAPDLGRRPPGPPAPGT</sequence>
<dbReference type="AlphaFoldDB" id="A0A918GRA9"/>
<dbReference type="PANTHER" id="PTHR42305">
    <property type="entry name" value="MEMBRANE PROTEIN RV1733C-RELATED"/>
    <property type="match status" value="1"/>
</dbReference>
<feature type="region of interest" description="Disordered" evidence="1">
    <location>
        <begin position="1"/>
        <end position="25"/>
    </location>
</feature>
<evidence type="ECO:0000313" key="2">
    <source>
        <dbReference type="EMBL" id="GGS52785.1"/>
    </source>
</evidence>
<name>A0A918GRA9_STRGD</name>
<dbReference type="EMBL" id="BMSL01000016">
    <property type="protein sequence ID" value="GGS52785.1"/>
    <property type="molecule type" value="Genomic_DNA"/>
</dbReference>
<reference evidence="2" key="1">
    <citation type="journal article" date="2014" name="Int. J. Syst. Evol. Microbiol.">
        <title>Complete genome sequence of Corynebacterium casei LMG S-19264T (=DSM 44701T), isolated from a smear-ripened cheese.</title>
        <authorList>
            <consortium name="US DOE Joint Genome Institute (JGI-PGF)"/>
            <person name="Walter F."/>
            <person name="Albersmeier A."/>
            <person name="Kalinowski J."/>
            <person name="Ruckert C."/>
        </authorList>
    </citation>
    <scope>NUCLEOTIDE SEQUENCE</scope>
    <source>
        <strain evidence="2">JCM 4234</strain>
    </source>
</reference>